<evidence type="ECO:0000313" key="2">
    <source>
        <dbReference type="Proteomes" id="UP001209344"/>
    </source>
</evidence>
<proteinExistence type="predicted"/>
<dbReference type="RefSeq" id="WP_264966252.1">
    <property type="nucleotide sequence ID" value="NZ_JAPDVK010000002.1"/>
</dbReference>
<dbReference type="AlphaFoldDB" id="A0AAP3BCF8"/>
<dbReference type="EMBL" id="JAPDVK010000002">
    <property type="protein sequence ID" value="MCW4128531.1"/>
    <property type="molecule type" value="Genomic_DNA"/>
</dbReference>
<organism evidence="1 2">
    <name type="scientific">Segatella copri</name>
    <dbReference type="NCBI Taxonomy" id="165179"/>
    <lineage>
        <taxon>Bacteria</taxon>
        <taxon>Pseudomonadati</taxon>
        <taxon>Bacteroidota</taxon>
        <taxon>Bacteroidia</taxon>
        <taxon>Bacteroidales</taxon>
        <taxon>Prevotellaceae</taxon>
        <taxon>Segatella</taxon>
    </lineage>
</organism>
<reference evidence="1" key="1">
    <citation type="submission" date="2022-11" db="EMBL/GenBank/DDBJ databases">
        <title>Genomic repertoires linked with pathogenic potency of arthritogenic Prevotella copri isolated from the gut of rheumatoid arthritis patients.</title>
        <authorList>
            <person name="Nii T."/>
            <person name="Maeda Y."/>
            <person name="Motooka D."/>
            <person name="Naito M."/>
            <person name="Matsumoto Y."/>
            <person name="Ogawa T."/>
            <person name="Oguro-Igashira E."/>
            <person name="Kishikawa T."/>
            <person name="Yamashita M."/>
            <person name="Koizumi S."/>
            <person name="Kurakawa T."/>
            <person name="Okumura R."/>
            <person name="Kayama H."/>
            <person name="Murakami M."/>
            <person name="Sakaguchi T."/>
            <person name="Das B."/>
            <person name="Nakamura S."/>
            <person name="Okada Y."/>
            <person name="Kumanogoh A."/>
            <person name="Takeda K."/>
        </authorList>
    </citation>
    <scope>NUCLEOTIDE SEQUENCE</scope>
    <source>
        <strain evidence="1">F3-75</strain>
    </source>
</reference>
<accession>A0AAP3BCF8</accession>
<gene>
    <name evidence="1" type="ORF">ONT16_09765</name>
</gene>
<sequence length="210" mass="24971">MRLDLSPYLFHFTDSIDTLWVILGELCLKSPKHNYVCFTETPLCMMVPMLDYMAKTKKPMLGKFGIGFKRDMLIEDYGARPVIYCDFLDKFDIGEDSHWLYEELDIQKHDFQWLREWRIKGSFDFSKVDRNNIVIVVENKNDIETCGYYVDNIVPHYDNGEFYDADFDIKRLYRCVALDELKKEIKDNILGDYELKAIIEKQKIDEIVEL</sequence>
<comment type="caution">
    <text evidence="1">The sequence shown here is derived from an EMBL/GenBank/DDBJ whole genome shotgun (WGS) entry which is preliminary data.</text>
</comment>
<protein>
    <submittedName>
        <fullName evidence="1">Uncharacterized protein</fullName>
    </submittedName>
</protein>
<evidence type="ECO:0000313" key="1">
    <source>
        <dbReference type="EMBL" id="MCW4128531.1"/>
    </source>
</evidence>
<dbReference type="Proteomes" id="UP001209344">
    <property type="component" value="Unassembled WGS sequence"/>
</dbReference>
<name>A0AAP3BCF8_9BACT</name>